<dbReference type="AlphaFoldDB" id="A0A081S318"/>
<comment type="caution">
    <text evidence="1">The sequence shown here is derived from an EMBL/GenBank/DDBJ whole genome shotgun (WGS) entry which is preliminary data.</text>
</comment>
<protein>
    <submittedName>
        <fullName evidence="1">ATPase protein</fullName>
    </submittedName>
</protein>
<feature type="non-terminal residue" evidence="1">
    <location>
        <position position="159"/>
    </location>
</feature>
<proteinExistence type="predicted"/>
<evidence type="ECO:0000313" key="2">
    <source>
        <dbReference type="Proteomes" id="UP000028027"/>
    </source>
</evidence>
<name>A0A081S318_9ARCH</name>
<evidence type="ECO:0000313" key="1">
    <source>
        <dbReference type="EMBL" id="KER05321.1"/>
    </source>
</evidence>
<dbReference type="EMBL" id="JNVL01000126">
    <property type="protein sequence ID" value="KER05321.1"/>
    <property type="molecule type" value="Genomic_DNA"/>
</dbReference>
<feature type="non-terminal residue" evidence="1">
    <location>
        <position position="1"/>
    </location>
</feature>
<accession>A0A081S318</accession>
<sequence length="159" mass="18217">YCIIDLGDAAEQRPDILVFEPDTYRDEKDRLRYDLENWSDEIIAVEVEVDPTKHAGQVVTNYTKNFEKGFVVWFVVFSEKHRDYIKKVLSEAGIDEKLYDVMIFNKEQILKSYESSEDKDNSSTHLSEIESQVLALLGESPSTAQSITSQMPVSTNTVL</sequence>
<gene>
    <name evidence="1" type="ORF">AAA799E16_02040</name>
</gene>
<reference evidence="1 2" key="1">
    <citation type="submission" date="2014-06" db="EMBL/GenBank/DDBJ databases">
        <authorList>
            <person name="Ngugi D.K."/>
            <person name="Blom J."/>
            <person name="Alam I."/>
            <person name="Rashid M."/>
            <person name="Ba Alawi W."/>
            <person name="Zhang G."/>
            <person name="Hikmawan T."/>
            <person name="Guan Y."/>
            <person name="Antunes A."/>
            <person name="Siam R."/>
            <person name="Eldorry H."/>
            <person name="Bajic V."/>
            <person name="Stingl U."/>
        </authorList>
    </citation>
    <scope>NUCLEOTIDE SEQUENCE [LARGE SCALE GENOMIC DNA]</scope>
    <source>
        <strain evidence="1">SCGC AAA799-E16</strain>
    </source>
</reference>
<dbReference type="Proteomes" id="UP000028027">
    <property type="component" value="Unassembled WGS sequence"/>
</dbReference>
<organism evidence="1 2">
    <name type="scientific">Marine Group I thaumarchaeote SCGC AAA799-E16</name>
    <dbReference type="NCBI Taxonomy" id="1502292"/>
    <lineage>
        <taxon>Archaea</taxon>
        <taxon>Nitrososphaerota</taxon>
        <taxon>Marine Group I</taxon>
    </lineage>
</organism>
<keyword evidence="2" id="KW-1185">Reference proteome</keyword>